<sequence length="61" mass="6742">GVLISLIGVLPYSGCVYFTYESLKHIRTDYNTQRPINKTERMLCGAIAGLVGQTASYPFDV</sequence>
<reference evidence="5" key="1">
    <citation type="submission" date="2021-02" db="EMBL/GenBank/DDBJ databases">
        <authorList>
            <person name="Nowell W R."/>
        </authorList>
    </citation>
    <scope>NUCLEOTIDE SEQUENCE</scope>
</reference>
<dbReference type="SUPFAM" id="SSF103506">
    <property type="entry name" value="Mitochondrial carrier"/>
    <property type="match status" value="1"/>
</dbReference>
<feature type="non-terminal residue" evidence="5">
    <location>
        <position position="1"/>
    </location>
</feature>
<evidence type="ECO:0000313" key="9">
    <source>
        <dbReference type="Proteomes" id="UP000681967"/>
    </source>
</evidence>
<evidence type="ECO:0000313" key="7">
    <source>
        <dbReference type="EMBL" id="CAF4702518.1"/>
    </source>
</evidence>
<dbReference type="EMBL" id="CAJOBJ010126615">
    <property type="protein sequence ID" value="CAF4702518.1"/>
    <property type="molecule type" value="Genomic_DNA"/>
</dbReference>
<evidence type="ECO:0000256" key="1">
    <source>
        <dbReference type="ARBA" id="ARBA00004370"/>
    </source>
</evidence>
<evidence type="ECO:0000256" key="2">
    <source>
        <dbReference type="ARBA" id="ARBA00022692"/>
    </source>
</evidence>
<keyword evidence="4" id="KW-0472">Membrane</keyword>
<comment type="subcellular location">
    <subcellularLocation>
        <location evidence="1">Membrane</location>
    </subcellularLocation>
</comment>
<name>A0A8S2VWP2_9BILA</name>
<dbReference type="GO" id="GO:0016020">
    <property type="term" value="C:membrane"/>
    <property type="evidence" value="ECO:0007669"/>
    <property type="project" value="UniProtKB-SubCell"/>
</dbReference>
<feature type="non-terminal residue" evidence="5">
    <location>
        <position position="61"/>
    </location>
</feature>
<dbReference type="Gene3D" id="1.50.40.10">
    <property type="entry name" value="Mitochondrial carrier domain"/>
    <property type="match status" value="1"/>
</dbReference>
<protein>
    <submittedName>
        <fullName evidence="5">Uncharacterized protein</fullName>
    </submittedName>
</protein>
<comment type="caution">
    <text evidence="5">The sequence shown here is derived from an EMBL/GenBank/DDBJ whole genome shotgun (WGS) entry which is preliminary data.</text>
</comment>
<dbReference type="EMBL" id="CAJOBH010075980">
    <property type="protein sequence ID" value="CAF4494254.1"/>
    <property type="molecule type" value="Genomic_DNA"/>
</dbReference>
<dbReference type="AlphaFoldDB" id="A0A8S2VWP2"/>
<dbReference type="Proteomes" id="UP000681720">
    <property type="component" value="Unassembled WGS sequence"/>
</dbReference>
<dbReference type="Proteomes" id="UP000681967">
    <property type="component" value="Unassembled WGS sequence"/>
</dbReference>
<dbReference type="EMBL" id="CAJOBJ010131720">
    <property type="protein sequence ID" value="CAF4724523.1"/>
    <property type="molecule type" value="Genomic_DNA"/>
</dbReference>
<gene>
    <name evidence="5" type="ORF">BYL167_LOCUS31281</name>
    <name evidence="6" type="ORF">BYL167_LOCUS35713</name>
    <name evidence="7" type="ORF">GIL414_LOCUS43127</name>
    <name evidence="8" type="ORF">GIL414_LOCUS44003</name>
</gene>
<proteinExistence type="predicted"/>
<evidence type="ECO:0000313" key="6">
    <source>
        <dbReference type="EMBL" id="CAF4494254.1"/>
    </source>
</evidence>
<evidence type="ECO:0000313" key="8">
    <source>
        <dbReference type="EMBL" id="CAF4724523.1"/>
    </source>
</evidence>
<accession>A0A8S2VWP2</accession>
<evidence type="ECO:0000256" key="4">
    <source>
        <dbReference type="ARBA" id="ARBA00023136"/>
    </source>
</evidence>
<dbReference type="EMBL" id="CAJOBH010054444">
    <property type="protein sequence ID" value="CAF4394756.1"/>
    <property type="molecule type" value="Genomic_DNA"/>
</dbReference>
<evidence type="ECO:0000313" key="5">
    <source>
        <dbReference type="EMBL" id="CAF4394756.1"/>
    </source>
</evidence>
<evidence type="ECO:0000256" key="3">
    <source>
        <dbReference type="ARBA" id="ARBA00022737"/>
    </source>
</evidence>
<keyword evidence="2" id="KW-0812">Transmembrane</keyword>
<dbReference type="PANTHER" id="PTHR24089">
    <property type="entry name" value="SOLUTE CARRIER FAMILY 25"/>
    <property type="match status" value="1"/>
</dbReference>
<organism evidence="5 9">
    <name type="scientific">Rotaria magnacalcarata</name>
    <dbReference type="NCBI Taxonomy" id="392030"/>
    <lineage>
        <taxon>Eukaryota</taxon>
        <taxon>Metazoa</taxon>
        <taxon>Spiralia</taxon>
        <taxon>Gnathifera</taxon>
        <taxon>Rotifera</taxon>
        <taxon>Eurotatoria</taxon>
        <taxon>Bdelloidea</taxon>
        <taxon>Philodinida</taxon>
        <taxon>Philodinidae</taxon>
        <taxon>Rotaria</taxon>
    </lineage>
</organism>
<dbReference type="InterPro" id="IPR023395">
    <property type="entry name" value="MCP_dom_sf"/>
</dbReference>
<keyword evidence="3" id="KW-0677">Repeat</keyword>